<proteinExistence type="predicted"/>
<gene>
    <name evidence="1" type="ORF">SCALOS_LOCUS10053</name>
</gene>
<comment type="caution">
    <text evidence="1">The sequence shown here is derived from an EMBL/GenBank/DDBJ whole genome shotgun (WGS) entry which is preliminary data.</text>
</comment>
<feature type="non-terminal residue" evidence="1">
    <location>
        <position position="242"/>
    </location>
</feature>
<evidence type="ECO:0000313" key="1">
    <source>
        <dbReference type="EMBL" id="CAG8688935.1"/>
    </source>
</evidence>
<accession>A0ACA9P3F9</accession>
<protein>
    <submittedName>
        <fullName evidence="1">8955_t:CDS:1</fullName>
    </submittedName>
</protein>
<keyword evidence="2" id="KW-1185">Reference proteome</keyword>
<evidence type="ECO:0000313" key="2">
    <source>
        <dbReference type="Proteomes" id="UP000789860"/>
    </source>
</evidence>
<dbReference type="Proteomes" id="UP000789860">
    <property type="component" value="Unassembled WGS sequence"/>
</dbReference>
<dbReference type="EMBL" id="CAJVPM010035019">
    <property type="protein sequence ID" value="CAG8688935.1"/>
    <property type="molecule type" value="Genomic_DNA"/>
</dbReference>
<sequence>MFVNVLAEGVEKVQIECNLRDNIQDFRVLIAKEFKNKYPPEVQKLFFGGKQLEDGFTLFHYDIRHQTTVQLYKKIIIETEEFLEPDLPATSLQEAPLSFNDENNDMKSNQVDPAIVTQPAEFEEEYVCSECNNNARKKCKECGCNVCGKKDDEEHTVVCDECQYYYHFKCLTPPLKTLPEDDWYCPQCKHDDKDVILAGQGLDLKKSKKAKMPSATQTKNWGGGVACMGRSKTCEIVNPDHF</sequence>
<reference evidence="1" key="1">
    <citation type="submission" date="2021-06" db="EMBL/GenBank/DDBJ databases">
        <authorList>
            <person name="Kallberg Y."/>
            <person name="Tangrot J."/>
            <person name="Rosling A."/>
        </authorList>
    </citation>
    <scope>NUCLEOTIDE SEQUENCE</scope>
    <source>
        <strain evidence="1">AU212A</strain>
    </source>
</reference>
<name>A0ACA9P3F9_9GLOM</name>
<organism evidence="1 2">
    <name type="scientific">Scutellospora calospora</name>
    <dbReference type="NCBI Taxonomy" id="85575"/>
    <lineage>
        <taxon>Eukaryota</taxon>
        <taxon>Fungi</taxon>
        <taxon>Fungi incertae sedis</taxon>
        <taxon>Mucoromycota</taxon>
        <taxon>Glomeromycotina</taxon>
        <taxon>Glomeromycetes</taxon>
        <taxon>Diversisporales</taxon>
        <taxon>Gigasporaceae</taxon>
        <taxon>Scutellospora</taxon>
    </lineage>
</organism>